<name>A0A650BUI1_9VIRU</name>
<dbReference type="EMBL" id="MN631022">
    <property type="protein sequence ID" value="QGQ59712.1"/>
    <property type="molecule type" value="Genomic_DNA"/>
</dbReference>
<evidence type="ECO:0000313" key="3">
    <source>
        <dbReference type="Proteomes" id="UP001225365"/>
    </source>
</evidence>
<organism evidence="2 3">
    <name type="scientific">Micropterus dolomieu adomavirus 2</name>
    <dbReference type="NCBI Taxonomy" id="2681676"/>
    <lineage>
        <taxon>Viruses</taxon>
        <taxon>Adomaviruses</taxon>
    </lineage>
</organism>
<evidence type="ECO:0000313" key="2">
    <source>
        <dbReference type="EMBL" id="QGQ59712.1"/>
    </source>
</evidence>
<accession>A0A650BUI1</accession>
<proteinExistence type="predicted"/>
<evidence type="ECO:0000256" key="1">
    <source>
        <dbReference type="SAM" id="MobiDB-lite"/>
    </source>
</evidence>
<dbReference type="Proteomes" id="UP001225365">
    <property type="component" value="Segment"/>
</dbReference>
<reference evidence="2" key="1">
    <citation type="submission" date="2019-10" db="EMBL/GenBank/DDBJ databases">
        <title>Draft genome of an adomavirus associated with raised mucoid lesions on smallmouth bass.</title>
        <authorList>
            <person name="Iwanowicz L.R."/>
            <person name="Young K.T."/>
            <person name="Adams C.R."/>
            <person name="Blazer V.S."/>
            <person name="Cornman R.S."/>
        </authorList>
    </citation>
    <scope>NUCLEOTIDE SEQUENCE</scope>
    <source>
        <strain evidence="2">SUSMA-54</strain>
    </source>
</reference>
<sequence length="298" mass="31893">MVRSGYFNRGRKTSDEEESTALQTHLIPYIDENIDTIVTMLRNIARANYSVYASLGSVQAIQRQMLKDIQSALQHVLSAQGDRGAGIGSMLTSLFQWLIPKATSLFSLIPEPVKHAAATAATDLAVTGINTLASSVKSKISPERGAGLQTCANALCQQLIQDSQYDPRGGFLGALLGALAAAAPSVISLISSAVTGKRGAGLGAYWEQWYPVQEKRKPRGGQKPAGKRKQKQNNSEPSSSPCKTVKRERGAGGQSVTLHTIPSGSFTTQCTLSVQSGSRGGRPIRRTLYCNKADIDKM</sequence>
<feature type="compositionally biased region" description="Basic residues" evidence="1">
    <location>
        <begin position="216"/>
        <end position="231"/>
    </location>
</feature>
<feature type="compositionally biased region" description="Polar residues" evidence="1">
    <location>
        <begin position="232"/>
        <end position="242"/>
    </location>
</feature>
<feature type="region of interest" description="Disordered" evidence="1">
    <location>
        <begin position="213"/>
        <end position="260"/>
    </location>
</feature>
<protein>
    <submittedName>
        <fullName evidence="2">LO6</fullName>
    </submittedName>
</protein>